<feature type="compositionally biased region" description="Polar residues" evidence="2">
    <location>
        <begin position="182"/>
        <end position="204"/>
    </location>
</feature>
<organism evidence="3 4">
    <name type="scientific">Crotalaria pallida</name>
    <name type="common">Smooth rattlebox</name>
    <name type="synonym">Crotalaria striata</name>
    <dbReference type="NCBI Taxonomy" id="3830"/>
    <lineage>
        <taxon>Eukaryota</taxon>
        <taxon>Viridiplantae</taxon>
        <taxon>Streptophyta</taxon>
        <taxon>Embryophyta</taxon>
        <taxon>Tracheophyta</taxon>
        <taxon>Spermatophyta</taxon>
        <taxon>Magnoliopsida</taxon>
        <taxon>eudicotyledons</taxon>
        <taxon>Gunneridae</taxon>
        <taxon>Pentapetalae</taxon>
        <taxon>rosids</taxon>
        <taxon>fabids</taxon>
        <taxon>Fabales</taxon>
        <taxon>Fabaceae</taxon>
        <taxon>Papilionoideae</taxon>
        <taxon>50 kb inversion clade</taxon>
        <taxon>genistoids sensu lato</taxon>
        <taxon>core genistoids</taxon>
        <taxon>Crotalarieae</taxon>
        <taxon>Crotalaria</taxon>
    </lineage>
</organism>
<evidence type="ECO:0000256" key="2">
    <source>
        <dbReference type="SAM" id="MobiDB-lite"/>
    </source>
</evidence>
<dbReference type="Proteomes" id="UP001372338">
    <property type="component" value="Unassembled WGS sequence"/>
</dbReference>
<evidence type="ECO:0000256" key="1">
    <source>
        <dbReference type="SAM" id="Coils"/>
    </source>
</evidence>
<feature type="region of interest" description="Disordered" evidence="2">
    <location>
        <begin position="182"/>
        <end position="208"/>
    </location>
</feature>
<feature type="region of interest" description="Disordered" evidence="2">
    <location>
        <begin position="299"/>
        <end position="335"/>
    </location>
</feature>
<feature type="compositionally biased region" description="Basic and acidic residues" evidence="2">
    <location>
        <begin position="549"/>
        <end position="558"/>
    </location>
</feature>
<proteinExistence type="predicted"/>
<feature type="compositionally biased region" description="Acidic residues" evidence="2">
    <location>
        <begin position="524"/>
        <end position="539"/>
    </location>
</feature>
<dbReference type="AlphaFoldDB" id="A0AAN9HUW5"/>
<name>A0AAN9HUW5_CROPI</name>
<protein>
    <submittedName>
        <fullName evidence="3">Uncharacterized protein</fullName>
    </submittedName>
</protein>
<comment type="caution">
    <text evidence="3">The sequence shown here is derived from an EMBL/GenBank/DDBJ whole genome shotgun (WGS) entry which is preliminary data.</text>
</comment>
<evidence type="ECO:0000313" key="3">
    <source>
        <dbReference type="EMBL" id="KAK7252742.1"/>
    </source>
</evidence>
<reference evidence="3 4" key="1">
    <citation type="submission" date="2024-01" db="EMBL/GenBank/DDBJ databases">
        <title>The genomes of 5 underutilized Papilionoideae crops provide insights into root nodulation and disease resistanc.</title>
        <authorList>
            <person name="Yuan L."/>
        </authorList>
    </citation>
    <scope>NUCLEOTIDE SEQUENCE [LARGE SCALE GENOMIC DNA]</scope>
    <source>
        <strain evidence="3">ZHUSHIDOU_FW_LH</strain>
        <tissue evidence="3">Leaf</tissue>
    </source>
</reference>
<accession>A0AAN9HUW5</accession>
<feature type="region of interest" description="Disordered" evidence="2">
    <location>
        <begin position="1"/>
        <end position="47"/>
    </location>
</feature>
<dbReference type="EMBL" id="JAYWIO010000007">
    <property type="protein sequence ID" value="KAK7252742.1"/>
    <property type="molecule type" value="Genomic_DNA"/>
</dbReference>
<sequence length="558" mass="61068">MKDQTLTSASHSIESNKVNKTQPDVPGHSNNISNPSSHDNVAYSNQQQHAPIVQWSSYTPQNATQQLMAVSFPNQPPSPGVVNQWQQFLQQVQVFAQSTPPFWPPPQLPGGGNQAHGGANFPPVFQTWQAHQTPIPNVAYHVGYPFPGFPGPCNPSSMLGQMQQLQHSHNAYIAGAPGFSSASPTMPSCSTSGEPSSPTKPTTKLSRKHQQLWDAQSVENVQLRSMVDKLQAEVSDYKDRLMKLEEEVSSLKRDYKDHRMKLEEEVSSLKKQKVEIPKTGVIATIPVVEIPKTGVIATIPVGSGQPPKRGRGRPPKRSLSSLEQSHEPHPVAQARKPAAINQFQLERKSPIFEKVILKKAESREIPTRMSHQENNGKILNGASSATRMMQPENNGKILNGPSNSVMPPHQRQVNQQYQGIKMSGSGAVFSFASGVKINFERDKDKDMKMVYSEQSQPNKVSNNGTGVSTKYIGYTGNGNHGLTSSNGSARALLDAAHQSVLHDASLIKHGEKIPLESNSANEEYASEELEDENEEEMGDDTSYSAEEISGERDGLVAP</sequence>
<feature type="coiled-coil region" evidence="1">
    <location>
        <begin position="220"/>
        <end position="272"/>
    </location>
</feature>
<feature type="region of interest" description="Disordered" evidence="2">
    <location>
        <begin position="510"/>
        <end position="558"/>
    </location>
</feature>
<keyword evidence="4" id="KW-1185">Reference proteome</keyword>
<keyword evidence="1" id="KW-0175">Coiled coil</keyword>
<evidence type="ECO:0000313" key="4">
    <source>
        <dbReference type="Proteomes" id="UP001372338"/>
    </source>
</evidence>
<gene>
    <name evidence="3" type="ORF">RIF29_36918</name>
</gene>